<dbReference type="InterPro" id="IPR028975">
    <property type="entry name" value="DDRA_swiveling_dom_sf"/>
</dbReference>
<dbReference type="SUPFAM" id="SSF82317">
    <property type="entry name" value="Swiveling domain of dehydratase reactivase alpha subunit"/>
    <property type="match status" value="1"/>
</dbReference>
<dbReference type="EMBL" id="BAAAGX010000017">
    <property type="protein sequence ID" value="GAA0254254.1"/>
    <property type="molecule type" value="Genomic_DNA"/>
</dbReference>
<comment type="caution">
    <text evidence="4">The sequence shown here is derived from an EMBL/GenBank/DDBJ whole genome shotgun (WGS) entry which is preliminary data.</text>
</comment>
<feature type="region of interest" description="Disordered" evidence="1">
    <location>
        <begin position="264"/>
        <end position="326"/>
    </location>
</feature>
<organism evidence="4 5">
    <name type="scientific">Cryptosporangium japonicum</name>
    <dbReference type="NCBI Taxonomy" id="80872"/>
    <lineage>
        <taxon>Bacteria</taxon>
        <taxon>Bacillati</taxon>
        <taxon>Actinomycetota</taxon>
        <taxon>Actinomycetes</taxon>
        <taxon>Cryptosporangiales</taxon>
        <taxon>Cryptosporangiaceae</taxon>
        <taxon>Cryptosporangium</taxon>
    </lineage>
</organism>
<sequence length="682" mass="66851">MPLKLVAGVDIGNSTTEVVLADATTARPVAWDRTMTRGAKGSPASVQGAAALVRRLVRRVPDGELVSAAVAPLRPVRTSTTTVPEPAPDTGRFAVLAAGVTSPGGTGVGVGRPVALTEIDSAGGAPVVALVSAGYREAAARLNELLENGAPIVAVLLAEDEARLVANRLDQPVPVIDGVDLSVAADATLVAVEVVASGRPLRKLTDPLFLASEFGADAAENDLLRGVARQLADVSSAAVAVAVGVGVVNSGVVSGARIWPRSVSGGQEGLPSAGGGREGFSSAGAGREGLSSAGGGREGLASPGGGGREGFSSSGAGREGLSSFGVRSDRGGVSSFGGGTAGVPAIEAYPAAGEADGSSLAGVRSDGGDVLSLGAGGGAEGHSSIGDHRTGGEAILLREAARRLGESGPGAFAAYTLDGEEVLSVADLAVVDIGALAKSLLVRTGAGNGGYALAALAATTGPIPADALLAEALGVPVVSASSEAAAARSGALTTPGAPPDAVVVDIGGGTVDVIGPDGERVLAGGGDLLTAAVALGLDVTRGAAEWAKRGPAVRVETPQLASQENGDRTFLEAPQPAGTVGWLAAPGPAGLLPITVRLGPAEWRTFRLAMKQAVLGTAVRRGLGRAGTVLVVGGPAGDDEVLRVVDEVLPPGAGLGRGNVAGSLGHRYAVAWGLALALCEEA</sequence>
<dbReference type="Gene3D" id="3.50.30.70">
    <property type="entry name" value="Swiveling domain of dehydratase reactivase alpha subunit"/>
    <property type="match status" value="1"/>
</dbReference>
<evidence type="ECO:0000259" key="3">
    <source>
        <dbReference type="Pfam" id="PF18427"/>
    </source>
</evidence>
<accession>A0ABP3EA16</accession>
<evidence type="ECO:0000256" key="1">
    <source>
        <dbReference type="SAM" id="MobiDB-lite"/>
    </source>
</evidence>
<proteinExistence type="predicted"/>
<dbReference type="InterPro" id="IPR030994">
    <property type="entry name" value="DDR_dom"/>
</dbReference>
<keyword evidence="5" id="KW-1185">Reference proteome</keyword>
<evidence type="ECO:0000313" key="5">
    <source>
        <dbReference type="Proteomes" id="UP001500967"/>
    </source>
</evidence>
<dbReference type="InterPro" id="IPR040916">
    <property type="entry name" value="DDR_swiveling"/>
</dbReference>
<feature type="compositionally biased region" description="Low complexity" evidence="1">
    <location>
        <begin position="310"/>
        <end position="326"/>
    </location>
</feature>
<feature type="domain" description="DD-reactivating factor swiveling" evidence="3">
    <location>
        <begin position="101"/>
        <end position="239"/>
    </location>
</feature>
<dbReference type="Gene3D" id="3.30.420.40">
    <property type="match status" value="2"/>
</dbReference>
<reference evidence="5" key="1">
    <citation type="journal article" date="2019" name="Int. J. Syst. Evol. Microbiol.">
        <title>The Global Catalogue of Microorganisms (GCM) 10K type strain sequencing project: providing services to taxonomists for standard genome sequencing and annotation.</title>
        <authorList>
            <consortium name="The Broad Institute Genomics Platform"/>
            <consortium name="The Broad Institute Genome Sequencing Center for Infectious Disease"/>
            <person name="Wu L."/>
            <person name="Ma J."/>
        </authorList>
    </citation>
    <scope>NUCLEOTIDE SEQUENCE [LARGE SCALE GENOMIC DNA]</scope>
    <source>
        <strain evidence="5">JCM 10425</strain>
    </source>
</reference>
<evidence type="ECO:0000313" key="4">
    <source>
        <dbReference type="EMBL" id="GAA0254254.1"/>
    </source>
</evidence>
<dbReference type="Pfam" id="PF18427">
    <property type="entry name" value="DDR_swiveling"/>
    <property type="match status" value="1"/>
</dbReference>
<feature type="compositionally biased region" description="Gly residues" evidence="1">
    <location>
        <begin position="266"/>
        <end position="278"/>
    </location>
</feature>
<feature type="compositionally biased region" description="Gly residues" evidence="1">
    <location>
        <begin position="292"/>
        <end position="309"/>
    </location>
</feature>
<name>A0ABP3EA16_9ACTN</name>
<protein>
    <submittedName>
        <fullName evidence="4">Uncharacterized protein</fullName>
    </submittedName>
</protein>
<feature type="domain" description="Diol dehydratase reactivase ATPase-like" evidence="2">
    <location>
        <begin position="468"/>
        <end position="677"/>
    </location>
</feature>
<dbReference type="Proteomes" id="UP001500967">
    <property type="component" value="Unassembled WGS sequence"/>
</dbReference>
<evidence type="ECO:0000259" key="2">
    <source>
        <dbReference type="Pfam" id="PF08841"/>
    </source>
</evidence>
<dbReference type="SUPFAM" id="SSF53067">
    <property type="entry name" value="Actin-like ATPase domain"/>
    <property type="match status" value="2"/>
</dbReference>
<gene>
    <name evidence="4" type="ORF">GCM10009539_44300</name>
</gene>
<dbReference type="Pfam" id="PF08841">
    <property type="entry name" value="DDR"/>
    <property type="match status" value="1"/>
</dbReference>
<dbReference type="InterPro" id="IPR043129">
    <property type="entry name" value="ATPase_NBD"/>
</dbReference>